<protein>
    <recommendedName>
        <fullName evidence="3">Reverse transcriptase zinc-binding domain-containing protein</fullName>
    </recommendedName>
</protein>
<keyword evidence="2" id="KW-1185">Reference proteome</keyword>
<dbReference type="AlphaFoldDB" id="A0A9R1UP50"/>
<gene>
    <name evidence="1" type="ORF">LSAT_V11C800439720</name>
</gene>
<dbReference type="Proteomes" id="UP000235145">
    <property type="component" value="Unassembled WGS sequence"/>
</dbReference>
<organism evidence="1 2">
    <name type="scientific">Lactuca sativa</name>
    <name type="common">Garden lettuce</name>
    <dbReference type="NCBI Taxonomy" id="4236"/>
    <lineage>
        <taxon>Eukaryota</taxon>
        <taxon>Viridiplantae</taxon>
        <taxon>Streptophyta</taxon>
        <taxon>Embryophyta</taxon>
        <taxon>Tracheophyta</taxon>
        <taxon>Spermatophyta</taxon>
        <taxon>Magnoliopsida</taxon>
        <taxon>eudicotyledons</taxon>
        <taxon>Gunneridae</taxon>
        <taxon>Pentapetalae</taxon>
        <taxon>asterids</taxon>
        <taxon>campanulids</taxon>
        <taxon>Asterales</taxon>
        <taxon>Asteraceae</taxon>
        <taxon>Cichorioideae</taxon>
        <taxon>Cichorieae</taxon>
        <taxon>Lactucinae</taxon>
        <taxon>Lactuca</taxon>
    </lineage>
</organism>
<proteinExistence type="predicted"/>
<evidence type="ECO:0000313" key="1">
    <source>
        <dbReference type="EMBL" id="KAJ0190418.1"/>
    </source>
</evidence>
<dbReference type="PANTHER" id="PTHR36617">
    <property type="entry name" value="PROTEIN, PUTATIVE-RELATED"/>
    <property type="match status" value="1"/>
</dbReference>
<sequence length="243" mass="28041">MKKIIYIAFRVKRNDTSALWRNIICGVHNLFNKPEDYLYKKSLVGVWNNIAGVKNDLESMDMSINDIFRHCVKSGDKTRFWNDIWIGSLELKNVYPAIDDIEAQKRCMVQARINENGVISWCWKSNPSNCRLQNCLSSLVQDVESVQLHPGSDYTHCSISLDGIYRVSILKHLIDHNHVSNFSHAKTSWCKLIPIKVLGFVWRAMQGRMPCDLALIHKNIPIDFMYCGFSVNQQEDADHILIN</sequence>
<evidence type="ECO:0000313" key="2">
    <source>
        <dbReference type="Proteomes" id="UP000235145"/>
    </source>
</evidence>
<comment type="caution">
    <text evidence="1">The sequence shown here is derived from an EMBL/GenBank/DDBJ whole genome shotgun (WGS) entry which is preliminary data.</text>
</comment>
<reference evidence="1 2" key="1">
    <citation type="journal article" date="2017" name="Nat. Commun.">
        <title>Genome assembly with in vitro proximity ligation data and whole-genome triplication in lettuce.</title>
        <authorList>
            <person name="Reyes-Chin-Wo S."/>
            <person name="Wang Z."/>
            <person name="Yang X."/>
            <person name="Kozik A."/>
            <person name="Arikit S."/>
            <person name="Song C."/>
            <person name="Xia L."/>
            <person name="Froenicke L."/>
            <person name="Lavelle D.O."/>
            <person name="Truco M.J."/>
            <person name="Xia R."/>
            <person name="Zhu S."/>
            <person name="Xu C."/>
            <person name="Xu H."/>
            <person name="Xu X."/>
            <person name="Cox K."/>
            <person name="Korf I."/>
            <person name="Meyers B.C."/>
            <person name="Michelmore R.W."/>
        </authorList>
    </citation>
    <scope>NUCLEOTIDE SEQUENCE [LARGE SCALE GENOMIC DNA]</scope>
    <source>
        <strain evidence="2">cv. Salinas</strain>
        <tissue evidence="1">Seedlings</tissue>
    </source>
</reference>
<dbReference type="EMBL" id="NBSK02000008">
    <property type="protein sequence ID" value="KAJ0190418.1"/>
    <property type="molecule type" value="Genomic_DNA"/>
</dbReference>
<evidence type="ECO:0008006" key="3">
    <source>
        <dbReference type="Google" id="ProtNLM"/>
    </source>
</evidence>
<dbReference type="PANTHER" id="PTHR36617:SF15">
    <property type="entry name" value="REVERSE TRANSCRIPTASE ZINC-BINDING DOMAIN-CONTAINING PROTEIN"/>
    <property type="match status" value="1"/>
</dbReference>
<name>A0A9R1UP50_LACSA</name>
<accession>A0A9R1UP50</accession>